<evidence type="ECO:0000313" key="4">
    <source>
        <dbReference type="Proteomes" id="UP001320119"/>
    </source>
</evidence>
<dbReference type="GO" id="GO:0034545">
    <property type="term" value="F:fumarylpyruvate hydrolase activity"/>
    <property type="evidence" value="ECO:0007669"/>
    <property type="project" value="UniProtKB-EC"/>
</dbReference>
<keyword evidence="1" id="KW-0479">Metal-binding</keyword>
<evidence type="ECO:0000259" key="2">
    <source>
        <dbReference type="Pfam" id="PF01557"/>
    </source>
</evidence>
<dbReference type="GO" id="GO:0046872">
    <property type="term" value="F:metal ion binding"/>
    <property type="evidence" value="ECO:0007669"/>
    <property type="project" value="UniProtKB-KW"/>
</dbReference>
<sequence>MGHNPSEAPPFFFYKPLTALCDASEPINWTLPAYSKNVHYELEVAIAIGEKTTSNNPEQAIFACGLSLDMTCRDTQQQAKAAGRPWATAKGFDHSAPCSALHTINWEELKHLGDFTLHKNQQQVQQGNVNQMVWPIPELLIELSKYTQLDDGDLILTGTPAGVGPVIEGDRLEAKIDGLPCAMTINIQQ</sequence>
<dbReference type="PANTHER" id="PTHR11820">
    <property type="entry name" value="ACYLPYRUVASE"/>
    <property type="match status" value="1"/>
</dbReference>
<dbReference type="AlphaFoldDB" id="A0AAN1WHC2"/>
<dbReference type="Pfam" id="PF01557">
    <property type="entry name" value="FAA_hydrolase"/>
    <property type="match status" value="1"/>
</dbReference>
<dbReference type="EMBL" id="AP023086">
    <property type="protein sequence ID" value="BCD97598.1"/>
    <property type="molecule type" value="Genomic_DNA"/>
</dbReference>
<dbReference type="PANTHER" id="PTHR11820:SF90">
    <property type="entry name" value="FLUTATHIONE S-TRANSFERASE"/>
    <property type="match status" value="1"/>
</dbReference>
<reference evidence="3 4" key="1">
    <citation type="journal article" date="2022" name="IScience">
        <title>An ultrasensitive nanofiber-based assay for enzymatic hydrolysis and deep-sea microbial degradation of cellulose.</title>
        <authorList>
            <person name="Tsudome M."/>
            <person name="Tachioka M."/>
            <person name="Miyazaki M."/>
            <person name="Uchimura K."/>
            <person name="Tsuda M."/>
            <person name="Takaki Y."/>
            <person name="Deguchi S."/>
        </authorList>
    </citation>
    <scope>NUCLEOTIDE SEQUENCE [LARGE SCALE GENOMIC DNA]</scope>
    <source>
        <strain evidence="3 4">GE09</strain>
    </source>
</reference>
<dbReference type="Gene3D" id="3.90.850.10">
    <property type="entry name" value="Fumarylacetoacetase-like, C-terminal domain"/>
    <property type="match status" value="1"/>
</dbReference>
<gene>
    <name evidence="3" type="ORF">MARGE09_P1799</name>
</gene>
<feature type="domain" description="Fumarylacetoacetase-like C-terminal" evidence="2">
    <location>
        <begin position="8"/>
        <end position="181"/>
    </location>
</feature>
<keyword evidence="3" id="KW-0378">Hydrolase</keyword>
<protein>
    <submittedName>
        <fullName evidence="3">Fumarylpyruvate hydrolase</fullName>
        <ecNumber evidence="3">3.7.1.20</ecNumber>
    </submittedName>
</protein>
<evidence type="ECO:0000256" key="1">
    <source>
        <dbReference type="ARBA" id="ARBA00022723"/>
    </source>
</evidence>
<dbReference type="GO" id="GO:0018773">
    <property type="term" value="F:acetylpyruvate hydrolase activity"/>
    <property type="evidence" value="ECO:0007669"/>
    <property type="project" value="TreeGrafter"/>
</dbReference>
<dbReference type="InterPro" id="IPR036663">
    <property type="entry name" value="Fumarylacetoacetase_C_sf"/>
</dbReference>
<dbReference type="KEGG" id="marq:MARGE09_P1799"/>
<dbReference type="SUPFAM" id="SSF56529">
    <property type="entry name" value="FAH"/>
    <property type="match status" value="1"/>
</dbReference>
<keyword evidence="4" id="KW-1185">Reference proteome</keyword>
<dbReference type="EC" id="3.7.1.20" evidence="3"/>
<proteinExistence type="predicted"/>
<dbReference type="Proteomes" id="UP001320119">
    <property type="component" value="Chromosome"/>
</dbReference>
<dbReference type="InterPro" id="IPR011234">
    <property type="entry name" value="Fumarylacetoacetase-like_C"/>
</dbReference>
<organism evidence="3 4">
    <name type="scientific">Marinagarivorans cellulosilyticus</name>
    <dbReference type="NCBI Taxonomy" id="2721545"/>
    <lineage>
        <taxon>Bacteria</taxon>
        <taxon>Pseudomonadati</taxon>
        <taxon>Pseudomonadota</taxon>
        <taxon>Gammaproteobacteria</taxon>
        <taxon>Cellvibrionales</taxon>
        <taxon>Cellvibrionaceae</taxon>
        <taxon>Marinagarivorans</taxon>
    </lineage>
</organism>
<accession>A0AAN1WHC2</accession>
<evidence type="ECO:0000313" key="3">
    <source>
        <dbReference type="EMBL" id="BCD97598.1"/>
    </source>
</evidence>
<name>A0AAN1WHC2_9GAMM</name>